<dbReference type="PRINTS" id="PR00344">
    <property type="entry name" value="BCTRLSENSOR"/>
</dbReference>
<keyword evidence="4" id="KW-0808">Transferase</keyword>
<dbReference type="EMBL" id="VFIA01000008">
    <property type="protein sequence ID" value="MBC3791294.1"/>
    <property type="molecule type" value="Genomic_DNA"/>
</dbReference>
<dbReference type="Pfam" id="PF13185">
    <property type="entry name" value="GAF_2"/>
    <property type="match status" value="1"/>
</dbReference>
<evidence type="ECO:0000256" key="5">
    <source>
        <dbReference type="ARBA" id="ARBA00022777"/>
    </source>
</evidence>
<feature type="modified residue" description="4-aspartylphosphate" evidence="7">
    <location>
        <position position="752"/>
    </location>
</feature>
<dbReference type="InterPro" id="IPR001789">
    <property type="entry name" value="Sig_transdc_resp-reg_receiver"/>
</dbReference>
<keyword evidence="9" id="KW-0472">Membrane</keyword>
<dbReference type="CDD" id="cd00082">
    <property type="entry name" value="HisKA"/>
    <property type="match status" value="1"/>
</dbReference>
<feature type="domain" description="Histidine kinase" evidence="10">
    <location>
        <begin position="426"/>
        <end position="656"/>
    </location>
</feature>
<dbReference type="EC" id="2.7.13.3" evidence="2"/>
<dbReference type="SUPFAM" id="SSF47384">
    <property type="entry name" value="Homodimeric domain of signal transducing histidine kinase"/>
    <property type="match status" value="1"/>
</dbReference>
<keyword evidence="9" id="KW-0812">Transmembrane</keyword>
<dbReference type="InterPro" id="IPR036890">
    <property type="entry name" value="HATPase_C_sf"/>
</dbReference>
<dbReference type="InterPro" id="IPR004358">
    <property type="entry name" value="Sig_transdc_His_kin-like_C"/>
</dbReference>
<dbReference type="InterPro" id="IPR029016">
    <property type="entry name" value="GAF-like_dom_sf"/>
</dbReference>
<dbReference type="CDD" id="cd16922">
    <property type="entry name" value="HATPase_EvgS-ArcB-TorS-like"/>
    <property type="match status" value="1"/>
</dbReference>
<keyword evidence="6" id="KW-0902">Two-component regulatory system</keyword>
<evidence type="ECO:0000256" key="7">
    <source>
        <dbReference type="PROSITE-ProRule" id="PRU00169"/>
    </source>
</evidence>
<comment type="caution">
    <text evidence="12">The sequence shown here is derived from an EMBL/GenBank/DDBJ whole genome shotgun (WGS) entry which is preliminary data.</text>
</comment>
<dbReference type="PROSITE" id="PS50110">
    <property type="entry name" value="RESPONSE_REGULATORY"/>
    <property type="match status" value="3"/>
</dbReference>
<dbReference type="InterPro" id="IPR003661">
    <property type="entry name" value="HisK_dim/P_dom"/>
</dbReference>
<keyword evidence="13" id="KW-1185">Reference proteome</keyword>
<evidence type="ECO:0000313" key="12">
    <source>
        <dbReference type="EMBL" id="MBC3791294.1"/>
    </source>
</evidence>
<dbReference type="InterPro" id="IPR003594">
    <property type="entry name" value="HATPase_dom"/>
</dbReference>
<dbReference type="SMART" id="SM00448">
    <property type="entry name" value="REC"/>
    <property type="match status" value="2"/>
</dbReference>
<evidence type="ECO:0000313" key="13">
    <source>
        <dbReference type="Proteomes" id="UP000700732"/>
    </source>
</evidence>
<dbReference type="Pfam" id="PF00072">
    <property type="entry name" value="Response_reg"/>
    <property type="match status" value="2"/>
</dbReference>
<feature type="coiled-coil region" evidence="8">
    <location>
        <begin position="333"/>
        <end position="405"/>
    </location>
</feature>
<evidence type="ECO:0000256" key="1">
    <source>
        <dbReference type="ARBA" id="ARBA00000085"/>
    </source>
</evidence>
<dbReference type="Gene3D" id="3.30.450.40">
    <property type="match status" value="1"/>
</dbReference>
<dbReference type="SMART" id="SM00387">
    <property type="entry name" value="HATPase_c"/>
    <property type="match status" value="1"/>
</dbReference>
<dbReference type="SMART" id="SM00065">
    <property type="entry name" value="GAF"/>
    <property type="match status" value="1"/>
</dbReference>
<feature type="modified residue" description="4-aspartylphosphate" evidence="7">
    <location>
        <position position="1024"/>
    </location>
</feature>
<protein>
    <recommendedName>
        <fullName evidence="2">histidine kinase</fullName>
        <ecNumber evidence="2">2.7.13.3</ecNumber>
    </recommendedName>
</protein>
<gene>
    <name evidence="12" type="ORF">FH603_1794</name>
</gene>
<proteinExistence type="predicted"/>
<dbReference type="Pfam" id="PF05227">
    <property type="entry name" value="CHASE3"/>
    <property type="match status" value="1"/>
</dbReference>
<dbReference type="Gene3D" id="1.10.287.130">
    <property type="match status" value="1"/>
</dbReference>
<feature type="transmembrane region" description="Helical" evidence="9">
    <location>
        <begin position="127"/>
        <end position="146"/>
    </location>
</feature>
<feature type="domain" description="Response regulatory" evidence="11">
    <location>
        <begin position="824"/>
        <end position="947"/>
    </location>
</feature>
<dbReference type="SUPFAM" id="SSF55874">
    <property type="entry name" value="ATPase domain of HSP90 chaperone/DNA topoisomerase II/histidine kinase"/>
    <property type="match status" value="1"/>
</dbReference>
<evidence type="ECO:0000256" key="3">
    <source>
        <dbReference type="ARBA" id="ARBA00022553"/>
    </source>
</evidence>
<dbReference type="SMART" id="SM00388">
    <property type="entry name" value="HisKA"/>
    <property type="match status" value="1"/>
</dbReference>
<dbReference type="InterPro" id="IPR007891">
    <property type="entry name" value="CHASE3"/>
</dbReference>
<keyword evidence="3 7" id="KW-0597">Phosphoprotein</keyword>
<dbReference type="InterPro" id="IPR036097">
    <property type="entry name" value="HisK_dim/P_sf"/>
</dbReference>
<dbReference type="PANTHER" id="PTHR45339">
    <property type="entry name" value="HYBRID SIGNAL TRANSDUCTION HISTIDINE KINASE J"/>
    <property type="match status" value="1"/>
</dbReference>
<dbReference type="PROSITE" id="PS50109">
    <property type="entry name" value="HIS_KIN"/>
    <property type="match status" value="1"/>
</dbReference>
<dbReference type="Pfam" id="PF00512">
    <property type="entry name" value="HisKA"/>
    <property type="match status" value="1"/>
</dbReference>
<evidence type="ECO:0000256" key="2">
    <source>
        <dbReference type="ARBA" id="ARBA00012438"/>
    </source>
</evidence>
<accession>A0ABR6W3Y1</accession>
<keyword evidence="9" id="KW-1133">Transmembrane helix</keyword>
<dbReference type="SUPFAM" id="SSF52172">
    <property type="entry name" value="CheY-like"/>
    <property type="match status" value="3"/>
</dbReference>
<dbReference type="Gene3D" id="3.30.565.10">
    <property type="entry name" value="Histidine kinase-like ATPase, C-terminal domain"/>
    <property type="match status" value="1"/>
</dbReference>
<dbReference type="Pfam" id="PF02518">
    <property type="entry name" value="HATPase_c"/>
    <property type="match status" value="1"/>
</dbReference>
<dbReference type="Gene3D" id="3.40.50.2300">
    <property type="match status" value="2"/>
</dbReference>
<dbReference type="PANTHER" id="PTHR45339:SF1">
    <property type="entry name" value="HYBRID SIGNAL TRANSDUCTION HISTIDINE KINASE J"/>
    <property type="match status" value="1"/>
</dbReference>
<evidence type="ECO:0000256" key="8">
    <source>
        <dbReference type="SAM" id="Coils"/>
    </source>
</evidence>
<dbReference type="InterPro" id="IPR003018">
    <property type="entry name" value="GAF"/>
</dbReference>
<evidence type="ECO:0000259" key="10">
    <source>
        <dbReference type="PROSITE" id="PS50109"/>
    </source>
</evidence>
<sequence length="1093" mass="121567">MESGRRGFRSTGNRRFLQPFQTASRVVGPTIDELKILVSDNPPQLKRAYSIESNTATLLNFWRSLDKQGMTINRNSQTDITNVTTQEKEYTDFIHTQLTQLMKVEETLLAKRQKADTQAIEQSTYELLLGTLLTLLIVSWLIYLTVREFRGNRKAEELLQENFRELEQLNLAGTEKNWLLTGISAVNDRLQDITDASSLTQSILQTLSNYLNIPASAFYCFNEDKQELQMNASIALPDQVKRSYQLGESLIGQAALGRSMTITNHVPAHYWVIQAGSGQATPGQIVCMPLWYNQQLKGVLELSSFKPLDEQALRLLKAIANNIAVAINAADGHAKVMHLLQTVQEQKEELSNQQEELQQSNEELLRQAEILQASEEELKVQEEELREINAELKERNRTIEVARQDILVKAKELETNSKYKSEFLANMSHELRTPLNSVLILARLLADNKSSNLTDKQTEYANIIHRSGTDLLDLINDILDLSKIEAGKIDLFIEPVPVSSVARDIGQLFTVVAEEKGVQLVTVVGDGVPASFQTDRQRIGQVIKNLLSNAFKFTPKGGSVTLSFHLEERPGKQSATTQPTIAIAVTDTGIGIAPEKQQLIFEAFQQADGSTSRKFGGTGLGLSISKELIRKLGGELGLQSEPGKGSTFTIYLPVDMSEEITLLPASTSSSHLQPVVAPPASVDVPKPQPVADDRHAIEPGDMVILIVEDDPNFASIVRDFAREKNYKTIVALQGDEGLQCARQYKPSAIILDIGLPIVNGWDLLKMLQSDDALKHIPVHIISAMDESPSLPDNVLAYATKPIQQKDLEGILGIISKQLNEGGKKVLLLSGSHLTRGSIDPLLNERQFDLLCDYADSADSASKLLSQQVYNCIIADIGDNVEQGIQDLQAIQAAVSPRQIPIIIYLDKDLTADHERQLNKISQILIRDSFLAKNRLMDELELFFYKVQSVKQRPQPQPQPYSDTNSIDTTLTGRKVLLVDDDMRNVFALSTLLESQQMTVVTAGDGQEALDLLQQHTDIDLVLMDVMMPNMDGYEATRHIRKNQRYLDLPVIALTAKAMAGDREKCIEAGASDYITKPVDNGQLVSLMRVWLTH</sequence>
<evidence type="ECO:0000256" key="4">
    <source>
        <dbReference type="ARBA" id="ARBA00022679"/>
    </source>
</evidence>
<organism evidence="12 13">
    <name type="scientific">Spirosoma utsteinense</name>
    <dbReference type="NCBI Taxonomy" id="2585773"/>
    <lineage>
        <taxon>Bacteria</taxon>
        <taxon>Pseudomonadati</taxon>
        <taxon>Bacteroidota</taxon>
        <taxon>Cytophagia</taxon>
        <taxon>Cytophagales</taxon>
        <taxon>Cytophagaceae</taxon>
        <taxon>Spirosoma</taxon>
    </lineage>
</organism>
<name>A0ABR6W3Y1_9BACT</name>
<dbReference type="CDD" id="cd17546">
    <property type="entry name" value="REC_hyHK_CKI1_RcsC-like"/>
    <property type="match status" value="1"/>
</dbReference>
<dbReference type="InterPro" id="IPR011006">
    <property type="entry name" value="CheY-like_superfamily"/>
</dbReference>
<reference evidence="12 13" key="1">
    <citation type="submission" date="2019-06" db="EMBL/GenBank/DDBJ databases">
        <title>Spirosoma utsteinense sp. nov. isolated from Antarctic ice-free soils.</title>
        <authorList>
            <person name="Tahon G."/>
        </authorList>
    </citation>
    <scope>NUCLEOTIDE SEQUENCE [LARGE SCALE GENOMIC DNA]</scope>
    <source>
        <strain evidence="12 13">LMG 31447</strain>
    </source>
</reference>
<evidence type="ECO:0000256" key="6">
    <source>
        <dbReference type="ARBA" id="ARBA00023012"/>
    </source>
</evidence>
<keyword evidence="5" id="KW-0418">Kinase</keyword>
<dbReference type="InterPro" id="IPR005467">
    <property type="entry name" value="His_kinase_dom"/>
</dbReference>
<dbReference type="SUPFAM" id="SSF55781">
    <property type="entry name" value="GAF domain-like"/>
    <property type="match status" value="1"/>
</dbReference>
<evidence type="ECO:0000259" key="11">
    <source>
        <dbReference type="PROSITE" id="PS50110"/>
    </source>
</evidence>
<comment type="catalytic activity">
    <reaction evidence="1">
        <text>ATP + protein L-histidine = ADP + protein N-phospho-L-histidine.</text>
        <dbReference type="EC" id="2.7.13.3"/>
    </reaction>
</comment>
<dbReference type="Proteomes" id="UP000700732">
    <property type="component" value="Unassembled WGS sequence"/>
</dbReference>
<feature type="domain" description="Response regulatory" evidence="11">
    <location>
        <begin position="974"/>
        <end position="1091"/>
    </location>
</feature>
<evidence type="ECO:0000256" key="9">
    <source>
        <dbReference type="SAM" id="Phobius"/>
    </source>
</evidence>
<feature type="modified residue" description="4-aspartylphosphate" evidence="7">
    <location>
        <position position="875"/>
    </location>
</feature>
<feature type="domain" description="Response regulatory" evidence="11">
    <location>
        <begin position="703"/>
        <end position="815"/>
    </location>
</feature>
<keyword evidence="8" id="KW-0175">Coiled coil</keyword>